<evidence type="ECO:0000256" key="1">
    <source>
        <dbReference type="ARBA" id="ARBA00022603"/>
    </source>
</evidence>
<dbReference type="Pfam" id="PF13649">
    <property type="entry name" value="Methyltransf_25"/>
    <property type="match status" value="1"/>
</dbReference>
<dbReference type="Proteomes" id="UP000706151">
    <property type="component" value="Unassembled WGS sequence"/>
</dbReference>
<dbReference type="PANTHER" id="PTHR43861:SF1">
    <property type="entry name" value="TRANS-ACONITATE 2-METHYLTRANSFERASE"/>
    <property type="match status" value="1"/>
</dbReference>
<reference evidence="4 5" key="1">
    <citation type="submission" date="2020-10" db="EMBL/GenBank/DDBJ databases">
        <title>Connecting structure to function with the recovery of over 1000 high-quality activated sludge metagenome-assembled genomes encoding full-length rRNA genes using long-read sequencing.</title>
        <authorList>
            <person name="Singleton C.M."/>
            <person name="Petriglieri F."/>
            <person name="Kristensen J.M."/>
            <person name="Kirkegaard R.H."/>
            <person name="Michaelsen T.Y."/>
            <person name="Andersen M.H."/>
            <person name="Karst S.M."/>
            <person name="Dueholm M.S."/>
            <person name="Nielsen P.H."/>
            <person name="Albertsen M."/>
        </authorList>
    </citation>
    <scope>NUCLEOTIDE SEQUENCE [LARGE SCALE GENOMIC DNA]</scope>
    <source>
        <strain evidence="4">Fred_18-Q3-R57-64_BAT3C.720</strain>
    </source>
</reference>
<keyword evidence="2" id="KW-0808">Transferase</keyword>
<name>A0A935T9F5_9PROT</name>
<dbReference type="GO" id="GO:0032259">
    <property type="term" value="P:methylation"/>
    <property type="evidence" value="ECO:0007669"/>
    <property type="project" value="UniProtKB-KW"/>
</dbReference>
<evidence type="ECO:0000313" key="4">
    <source>
        <dbReference type="EMBL" id="MBK7953709.1"/>
    </source>
</evidence>
<dbReference type="GO" id="GO:0030798">
    <property type="term" value="F:trans-aconitate 2-methyltransferase activity"/>
    <property type="evidence" value="ECO:0007669"/>
    <property type="project" value="InterPro"/>
</dbReference>
<evidence type="ECO:0000313" key="5">
    <source>
        <dbReference type="Proteomes" id="UP000706151"/>
    </source>
</evidence>
<evidence type="ECO:0000259" key="3">
    <source>
        <dbReference type="Pfam" id="PF13649"/>
    </source>
</evidence>
<dbReference type="PANTHER" id="PTHR43861">
    <property type="entry name" value="TRANS-ACONITATE 2-METHYLTRANSFERASE-RELATED"/>
    <property type="match status" value="1"/>
</dbReference>
<dbReference type="AlphaFoldDB" id="A0A935T9F5"/>
<dbReference type="InterPro" id="IPR023149">
    <property type="entry name" value="Trans_acon_MeTrfase_C"/>
</dbReference>
<protein>
    <submittedName>
        <fullName evidence="4">Methyltransferase domain-containing protein</fullName>
    </submittedName>
</protein>
<evidence type="ECO:0000256" key="2">
    <source>
        <dbReference type="ARBA" id="ARBA00022679"/>
    </source>
</evidence>
<dbReference type="InterPro" id="IPR029063">
    <property type="entry name" value="SAM-dependent_MTases_sf"/>
</dbReference>
<dbReference type="Gene3D" id="1.10.150.290">
    <property type="entry name" value="S-adenosyl-L-methionine-dependent methyltransferases"/>
    <property type="match status" value="1"/>
</dbReference>
<accession>A0A935T9F5</accession>
<comment type="caution">
    <text evidence="4">The sequence shown here is derived from an EMBL/GenBank/DDBJ whole genome shotgun (WGS) entry which is preliminary data.</text>
</comment>
<gene>
    <name evidence="4" type="ORF">IPK02_06920</name>
</gene>
<sequence>MTWNPDRYLKFADARKALALHLLALLDGQLPSAIVDLGCGTGNITRLLAERWPAARVIGIDSDAAMLAKAAATPSTIHWQRAEIGSWRADFPPDLIFSNAVLHWLDGHPHLLPTLLGQLAAGGVLAVQMPANFSAPSHRILLDLVAEARWRHMLSGVRMGSVLPPADYHQLLMPHCRHLELCETTYWQLLSGDDAVFGWMKGTTLVPYLERLGVAAGEEFLGEYRQRLRIAYPQQADAQTPFPFKRMFFVAQR</sequence>
<organism evidence="4 5">
    <name type="scientific">Candidatus Accumulibacter affinis</name>
    <dbReference type="NCBI Taxonomy" id="2954384"/>
    <lineage>
        <taxon>Bacteria</taxon>
        <taxon>Pseudomonadati</taxon>
        <taxon>Pseudomonadota</taxon>
        <taxon>Betaproteobacteria</taxon>
        <taxon>Candidatus Accumulibacter</taxon>
    </lineage>
</organism>
<dbReference type="EMBL" id="JADJOT010000007">
    <property type="protein sequence ID" value="MBK7953709.1"/>
    <property type="molecule type" value="Genomic_DNA"/>
</dbReference>
<dbReference type="InterPro" id="IPR041698">
    <property type="entry name" value="Methyltransf_25"/>
</dbReference>
<proteinExistence type="predicted"/>
<feature type="domain" description="Methyltransferase" evidence="3">
    <location>
        <begin position="34"/>
        <end position="122"/>
    </location>
</feature>
<dbReference type="SUPFAM" id="SSF53335">
    <property type="entry name" value="S-adenosyl-L-methionine-dependent methyltransferases"/>
    <property type="match status" value="1"/>
</dbReference>
<dbReference type="Gene3D" id="3.40.50.150">
    <property type="entry name" value="Vaccinia Virus protein VP39"/>
    <property type="match status" value="1"/>
</dbReference>
<keyword evidence="1 4" id="KW-0489">Methyltransferase</keyword>
<dbReference type="CDD" id="cd02440">
    <property type="entry name" value="AdoMet_MTases"/>
    <property type="match status" value="1"/>
</dbReference>